<sequence length="160" mass="18294">MGKSIQIREATLKDLPTLLQFEQGIIQAERPFDPTIRPDPVNYYDLEVLLSSEESLVVVAETGSQLVASGYVRIKKARSYLDHEDYAYLGFMYTHPDYRGQGINAAVIDRLRAWALKKGLKEIRLTVYDENVVALKAYEKYGFKKHIIEMRLPGQTNDVP</sequence>
<evidence type="ECO:0000259" key="1">
    <source>
        <dbReference type="PROSITE" id="PS51186"/>
    </source>
</evidence>
<gene>
    <name evidence="2" type="ORF">FK220_015705</name>
</gene>
<reference evidence="2" key="2">
    <citation type="submission" date="2020-03" db="EMBL/GenBank/DDBJ databases">
        <title>Flavobacteriaceae bacterium strain TP-CH-4, a member of the family Flavobacteriaceae isolated from a deep-sea seamount.</title>
        <authorList>
            <person name="Zhang D.-C."/>
        </authorList>
    </citation>
    <scope>NUCLEOTIDE SEQUENCE</scope>
    <source>
        <strain evidence="2">TP-CH-4</strain>
    </source>
</reference>
<accession>A0A967AWT1</accession>
<evidence type="ECO:0000313" key="3">
    <source>
        <dbReference type="Proteomes" id="UP000707206"/>
    </source>
</evidence>
<dbReference type="InterPro" id="IPR016181">
    <property type="entry name" value="Acyl_CoA_acyltransferase"/>
</dbReference>
<dbReference type="PROSITE" id="PS51186">
    <property type="entry name" value="GNAT"/>
    <property type="match status" value="1"/>
</dbReference>
<evidence type="ECO:0000313" key="2">
    <source>
        <dbReference type="EMBL" id="NHF60800.1"/>
    </source>
</evidence>
<feature type="domain" description="N-acetyltransferase" evidence="1">
    <location>
        <begin position="5"/>
        <end position="160"/>
    </location>
</feature>
<dbReference type="InterPro" id="IPR000182">
    <property type="entry name" value="GNAT_dom"/>
</dbReference>
<organism evidence="2 3">
    <name type="scientific">Pelagihabitans pacificus</name>
    <dbReference type="NCBI Taxonomy" id="2696054"/>
    <lineage>
        <taxon>Bacteria</taxon>
        <taxon>Pseudomonadati</taxon>
        <taxon>Bacteroidota</taxon>
        <taxon>Flavobacteriia</taxon>
        <taxon>Flavobacteriales</taxon>
        <taxon>Flavobacteriaceae</taxon>
        <taxon>Pelagihabitans</taxon>
    </lineage>
</organism>
<dbReference type="SUPFAM" id="SSF55729">
    <property type="entry name" value="Acyl-CoA N-acyltransferases (Nat)"/>
    <property type="match status" value="1"/>
</dbReference>
<dbReference type="CDD" id="cd04301">
    <property type="entry name" value="NAT_SF"/>
    <property type="match status" value="1"/>
</dbReference>
<proteinExistence type="predicted"/>
<dbReference type="GO" id="GO:0016747">
    <property type="term" value="F:acyltransferase activity, transferring groups other than amino-acyl groups"/>
    <property type="evidence" value="ECO:0007669"/>
    <property type="project" value="InterPro"/>
</dbReference>
<dbReference type="EMBL" id="VIKU02000005">
    <property type="protein sequence ID" value="NHF60800.1"/>
    <property type="molecule type" value="Genomic_DNA"/>
</dbReference>
<dbReference type="Gene3D" id="3.40.630.30">
    <property type="match status" value="1"/>
</dbReference>
<keyword evidence="3" id="KW-1185">Reference proteome</keyword>
<dbReference type="Proteomes" id="UP000707206">
    <property type="component" value="Unassembled WGS sequence"/>
</dbReference>
<name>A0A967AWT1_9FLAO</name>
<comment type="caution">
    <text evidence="2">The sequence shown here is derived from an EMBL/GenBank/DDBJ whole genome shotgun (WGS) entry which is preliminary data.</text>
</comment>
<dbReference type="PANTHER" id="PTHR43072">
    <property type="entry name" value="N-ACETYLTRANSFERASE"/>
    <property type="match status" value="1"/>
</dbReference>
<dbReference type="Pfam" id="PF00583">
    <property type="entry name" value="Acetyltransf_1"/>
    <property type="match status" value="1"/>
</dbReference>
<protein>
    <submittedName>
        <fullName evidence="2">GNAT family N-acetyltransferase</fullName>
    </submittedName>
</protein>
<reference evidence="2" key="1">
    <citation type="submission" date="2019-07" db="EMBL/GenBank/DDBJ databases">
        <authorList>
            <person name="De-Chao Zhang Q."/>
        </authorList>
    </citation>
    <scope>NUCLEOTIDE SEQUENCE</scope>
    <source>
        <strain evidence="2">TP-CH-4</strain>
    </source>
</reference>
<dbReference type="AlphaFoldDB" id="A0A967AWT1"/>